<dbReference type="SMART" id="SM00882">
    <property type="entry name" value="CoA_trans"/>
    <property type="match status" value="1"/>
</dbReference>
<dbReference type="InterPro" id="IPR004165">
    <property type="entry name" value="CoA_trans_fam_I"/>
</dbReference>
<reference evidence="5" key="1">
    <citation type="submission" date="2017-02" db="EMBL/GenBank/DDBJ databases">
        <title>Delving into the versatile metabolic prowess of the omnipresent phylum Bacteroidetes.</title>
        <authorList>
            <person name="Nobu M.K."/>
            <person name="Mei R."/>
            <person name="Narihiro T."/>
            <person name="Kuroda K."/>
            <person name="Liu W.-T."/>
        </authorList>
    </citation>
    <scope>NUCLEOTIDE SEQUENCE</scope>
    <source>
        <strain evidence="5">ADurb.Bin131</strain>
    </source>
</reference>
<evidence type="ECO:0000256" key="1">
    <source>
        <dbReference type="ARBA" id="ARBA00007154"/>
    </source>
</evidence>
<dbReference type="InterPro" id="IPR037171">
    <property type="entry name" value="NagB/RpiA_transferase-like"/>
</dbReference>
<dbReference type="Proteomes" id="UP000485562">
    <property type="component" value="Unassembled WGS sequence"/>
</dbReference>
<feature type="active site" description="5-glutamyl coenzyme A thioester intermediate" evidence="4">
    <location>
        <position position="323"/>
    </location>
</feature>
<dbReference type="EMBL" id="MWDQ01000122">
    <property type="protein sequence ID" value="OQB72571.1"/>
    <property type="molecule type" value="Genomic_DNA"/>
</dbReference>
<organism evidence="5">
    <name type="scientific">candidate division TA06 bacterium ADurb.Bin131</name>
    <dbReference type="NCBI Taxonomy" id="1852827"/>
    <lineage>
        <taxon>Bacteria</taxon>
        <taxon>Bacteria division TA06</taxon>
    </lineage>
</organism>
<keyword evidence="2 3" id="KW-0808">Transferase</keyword>
<dbReference type="InterPro" id="IPR014388">
    <property type="entry name" value="3-oxoacid_CoA-transferase"/>
</dbReference>
<dbReference type="GO" id="GO:0008775">
    <property type="term" value="F:acetate CoA-transferase activity"/>
    <property type="evidence" value="ECO:0007669"/>
    <property type="project" value="UniProtKB-EC"/>
</dbReference>
<dbReference type="PANTHER" id="PTHR43293:SF1">
    <property type="entry name" value="ACETATE COA-TRANSFERASE YDIF"/>
    <property type="match status" value="1"/>
</dbReference>
<protein>
    <submittedName>
        <fullName evidence="5">Acetate CoA-transferase YdiF</fullName>
        <ecNumber evidence="5">2.8.3.8</ecNumber>
    </submittedName>
</protein>
<dbReference type="Pfam" id="PF01144">
    <property type="entry name" value="CoA_trans"/>
    <property type="match status" value="1"/>
</dbReference>
<evidence type="ECO:0000313" key="5">
    <source>
        <dbReference type="EMBL" id="OQB72571.1"/>
    </source>
</evidence>
<dbReference type="PANTHER" id="PTHR43293">
    <property type="entry name" value="ACETATE COA-TRANSFERASE YDIF"/>
    <property type="match status" value="1"/>
</dbReference>
<evidence type="ECO:0000256" key="2">
    <source>
        <dbReference type="ARBA" id="ARBA00022679"/>
    </source>
</evidence>
<dbReference type="GO" id="GO:0046952">
    <property type="term" value="P:ketone body catabolic process"/>
    <property type="evidence" value="ECO:0007669"/>
    <property type="project" value="InterPro"/>
</dbReference>
<comment type="similarity">
    <text evidence="1 3">Belongs to the 3-oxoacid CoA-transferase family.</text>
</comment>
<evidence type="ECO:0000256" key="4">
    <source>
        <dbReference type="PIRSR" id="PIRSR000858-1"/>
    </source>
</evidence>
<proteinExistence type="inferred from homology"/>
<evidence type="ECO:0000256" key="3">
    <source>
        <dbReference type="PIRNR" id="PIRNR000858"/>
    </source>
</evidence>
<name>A0A1V6C6T8_UNCT6</name>
<dbReference type="AlphaFoldDB" id="A0A1V6C6T8"/>
<dbReference type="PIRSF" id="PIRSF000858">
    <property type="entry name" value="SCOT-t"/>
    <property type="match status" value="1"/>
</dbReference>
<dbReference type="Gene3D" id="3.40.1080.10">
    <property type="entry name" value="Glutaconate Coenzyme A-transferase"/>
    <property type="match status" value="2"/>
</dbReference>
<gene>
    <name evidence="5" type="primary">ydiF</name>
    <name evidence="5" type="ORF">BWX89_01273</name>
</gene>
<dbReference type="SUPFAM" id="SSF100950">
    <property type="entry name" value="NagB/RpiA/CoA transferase-like"/>
    <property type="match status" value="2"/>
</dbReference>
<sequence>MLKKLKTVDEAVKLVKDKATISTGGFVGNCHPEYLSFFLEKRFLETGYPRDLTVVYAAGQGDGKDRGINHFAHQGLVSRIIGGHWNLVPKMGKLVIENKVEAYNFPQGVISHLYRDIAAGKPGTITHVGLYTFVDPRFGGGKLNSRTTQDLVQLIELNGRQWLFYKAFPIDVAFIRGTTADAKGNITMEKEAGSLEMLPMAMAAKNSGGIVIAQVERITDEILNPWLVKIPGIFVDVVVVADKQHHMQTFAEEYNPSYSGEKRIPLETLFGKMRLDERKVVCRRAALEIKSDSIVNLGIGMPEGIALVAAEEQILDRMTFTVEAGAVGGISAGGLSFGAAYNPEAIIDQPYMFDFYNGGGLDIAFLGLAQLDRKGNVNVSKFSSRIAGAGGFIDITQNAKKLIFCGSFTAGELKTEVKDGKLKILQEGKHRKFLKEVEHITFSADYAREKGQKVLYVTERAVFSLEKTGLVLIEIAPGINLEKEIFSVMDFVPEISKNLKTMDSRIFEEVPMGIKDTK</sequence>
<accession>A0A1V6C6T8</accession>
<comment type="caution">
    <text evidence="5">The sequence shown here is derived from an EMBL/GenBank/DDBJ whole genome shotgun (WGS) entry which is preliminary data.</text>
</comment>
<dbReference type="EC" id="2.8.3.8" evidence="5"/>